<dbReference type="Gene3D" id="1.20.1090.10">
    <property type="entry name" value="Dehydroquinate synthase-like - alpha domain"/>
    <property type="match status" value="1"/>
</dbReference>
<evidence type="ECO:0000259" key="25">
    <source>
        <dbReference type="Pfam" id="PF08501"/>
    </source>
</evidence>
<dbReference type="InterPro" id="IPR001381">
    <property type="entry name" value="DHquinase_I"/>
</dbReference>
<evidence type="ECO:0000256" key="20">
    <source>
        <dbReference type="ARBA" id="ARBA00054455"/>
    </source>
</evidence>
<comment type="catalytic activity">
    <reaction evidence="19 21 22">
        <text>shikimate + ATP = 3-phosphoshikimate + ADP + H(+)</text>
        <dbReference type="Rhea" id="RHEA:13121"/>
        <dbReference type="ChEBI" id="CHEBI:15378"/>
        <dbReference type="ChEBI" id="CHEBI:30616"/>
        <dbReference type="ChEBI" id="CHEBI:36208"/>
        <dbReference type="ChEBI" id="CHEBI:145989"/>
        <dbReference type="ChEBI" id="CHEBI:456216"/>
        <dbReference type="EC" id="2.7.1.71"/>
    </reaction>
</comment>
<feature type="binding site" evidence="21">
    <location>
        <position position="158"/>
    </location>
    <ligand>
        <name>7-phospho-2-dehydro-3-deoxy-D-arabino-heptonate</name>
        <dbReference type="ChEBI" id="CHEBI:58394"/>
    </ligand>
</feature>
<dbReference type="InterPro" id="IPR046346">
    <property type="entry name" value="Aminoacid_DH-like_N_sf"/>
</dbReference>
<dbReference type="Pfam" id="PF01487">
    <property type="entry name" value="DHquinase_I"/>
    <property type="match status" value="1"/>
</dbReference>
<dbReference type="InterPro" id="IPR006264">
    <property type="entry name" value="EPSP_synthase"/>
</dbReference>
<feature type="binding site" evidence="21">
    <location>
        <begin position="861"/>
        <end position="868"/>
    </location>
    <ligand>
        <name>ATP</name>
        <dbReference type="ChEBI" id="CHEBI:30616"/>
    </ligand>
</feature>
<dbReference type="HAMAP" id="MF_00109">
    <property type="entry name" value="Shikimate_kinase"/>
    <property type="match status" value="1"/>
</dbReference>
<evidence type="ECO:0000256" key="11">
    <source>
        <dbReference type="ARBA" id="ARBA00022833"/>
    </source>
</evidence>
<dbReference type="EC" id="4.2.1.10" evidence="21"/>
<dbReference type="CDD" id="cd01556">
    <property type="entry name" value="EPSP_synthase"/>
    <property type="match status" value="1"/>
</dbReference>
<feature type="active site" description="Proton acceptor; for 3-dehydroquinate dehydratase activity" evidence="21">
    <location>
        <position position="1165"/>
    </location>
</feature>
<dbReference type="FunFam" id="3.40.50.1970:FF:000007">
    <property type="entry name" value="Pentafunctional AROM polypeptide"/>
    <property type="match status" value="1"/>
</dbReference>
<dbReference type="SUPFAM" id="SSF56796">
    <property type="entry name" value="Dehydroquinate synthase-like"/>
    <property type="match status" value="1"/>
</dbReference>
<dbReference type="HAMAP" id="MF_03143">
    <property type="entry name" value="Pentafunct_AroM"/>
    <property type="match status" value="1"/>
</dbReference>
<dbReference type="GO" id="GO:0004765">
    <property type="term" value="F:shikimate kinase activity"/>
    <property type="evidence" value="ECO:0007669"/>
    <property type="project" value="UniProtKB-UniRule"/>
</dbReference>
<dbReference type="InterPro" id="IPR036291">
    <property type="entry name" value="NAD(P)-bd_dom_sf"/>
</dbReference>
<evidence type="ECO:0000256" key="3">
    <source>
        <dbReference type="ARBA" id="ARBA00004842"/>
    </source>
</evidence>
<dbReference type="GO" id="GO:0005524">
    <property type="term" value="F:ATP binding"/>
    <property type="evidence" value="ECO:0007669"/>
    <property type="project" value="UniProtKB-UniRule"/>
</dbReference>
<comment type="similarity">
    <text evidence="21 22">In the 3rd section; belongs to the shikimate kinase family.</text>
</comment>
<keyword evidence="17 21" id="KW-0511">Multifunctional enzyme</keyword>
<feature type="binding site" evidence="21">
    <location>
        <begin position="135"/>
        <end position="136"/>
    </location>
    <ligand>
        <name>NAD(+)</name>
        <dbReference type="ChEBI" id="CHEBI:57540"/>
    </ligand>
</feature>
<dbReference type="Proteomes" id="UP000078544">
    <property type="component" value="Unassembled WGS sequence"/>
</dbReference>
<feature type="binding site" evidence="21">
    <location>
        <position position="157"/>
    </location>
    <ligand>
        <name>NAD(+)</name>
        <dbReference type="ChEBI" id="CHEBI:57540"/>
    </ligand>
</feature>
<dbReference type="GO" id="GO:0005737">
    <property type="term" value="C:cytoplasm"/>
    <property type="evidence" value="ECO:0007669"/>
    <property type="project" value="UniProtKB-SubCell"/>
</dbReference>
<comment type="similarity">
    <text evidence="21 22">In the C-terminal section; belongs to the shikimate dehydrogenase family.</text>
</comment>
<dbReference type="EC" id="2.7.1.71" evidence="21"/>
<comment type="subunit">
    <text evidence="21 22">Homodimer.</text>
</comment>
<dbReference type="CDD" id="cd00464">
    <property type="entry name" value="SK"/>
    <property type="match status" value="1"/>
</dbReference>
<comment type="pathway">
    <text evidence="21 22">Metabolic intermediate biosynthesis; chorismate biosynthesis; chorismate from D-erythrose 4-phosphate and phosphoenolpyruvate: step 4/7.</text>
</comment>
<dbReference type="FunFam" id="3.65.10.10:FF:000007">
    <property type="entry name" value="Pentafunctional AROM polypeptide"/>
    <property type="match status" value="1"/>
</dbReference>
<dbReference type="InterPro" id="IPR056179">
    <property type="entry name" value="DHQS_C"/>
</dbReference>
<dbReference type="GO" id="GO:0009423">
    <property type="term" value="P:chorismate biosynthetic process"/>
    <property type="evidence" value="ECO:0007669"/>
    <property type="project" value="UniProtKB-UniRule"/>
</dbReference>
<dbReference type="InterPro" id="IPR008289">
    <property type="entry name" value="Pentafunct_AroM"/>
</dbReference>
<feature type="binding site" evidence="21">
    <location>
        <position position="148"/>
    </location>
    <ligand>
        <name>7-phospho-2-dehydro-3-deoxy-D-arabino-heptonate</name>
        <dbReference type="ChEBI" id="CHEBI:58394"/>
    </ligand>
</feature>
<dbReference type="SUPFAM" id="SSF52540">
    <property type="entry name" value="P-loop containing nucleoside triphosphate hydrolases"/>
    <property type="match status" value="1"/>
</dbReference>
<dbReference type="NCBIfam" id="TIGR01809">
    <property type="entry name" value="Shik-DH-AROM"/>
    <property type="match status" value="1"/>
</dbReference>
<dbReference type="PANTHER" id="PTHR21090">
    <property type="entry name" value="AROM/DEHYDROQUINATE SYNTHASE"/>
    <property type="match status" value="1"/>
</dbReference>
<evidence type="ECO:0000256" key="16">
    <source>
        <dbReference type="ARBA" id="ARBA00023239"/>
    </source>
</evidence>
<keyword evidence="5 21" id="KW-0963">Cytoplasm</keyword>
<evidence type="ECO:0000256" key="17">
    <source>
        <dbReference type="ARBA" id="ARBA00023268"/>
    </source>
</evidence>
<keyword evidence="10 21" id="KW-0418">Kinase</keyword>
<feature type="binding site" evidence="21">
    <location>
        <begin position="175"/>
        <end position="178"/>
    </location>
    <ligand>
        <name>NAD(+)</name>
        <dbReference type="ChEBI" id="CHEBI:57540"/>
    </ligand>
</feature>
<evidence type="ECO:0000259" key="24">
    <source>
        <dbReference type="Pfam" id="PF01761"/>
    </source>
</evidence>
<dbReference type="GO" id="GO:0003855">
    <property type="term" value="F:3-dehydroquinate dehydratase activity"/>
    <property type="evidence" value="ECO:0007669"/>
    <property type="project" value="UniProtKB-UniRule"/>
</dbReference>
<feature type="binding site" evidence="21">
    <location>
        <begin position="190"/>
        <end position="193"/>
    </location>
    <ligand>
        <name>7-phospho-2-dehydro-3-deoxy-D-arabino-heptonate</name>
        <dbReference type="ChEBI" id="CHEBI:58394"/>
    </ligand>
</feature>
<dbReference type="GO" id="GO:0009073">
    <property type="term" value="P:aromatic amino acid family biosynthetic process"/>
    <property type="evidence" value="ECO:0007669"/>
    <property type="project" value="UniProtKB-UniRule"/>
</dbReference>
<keyword evidence="8 21" id="KW-0479">Metal-binding</keyword>
<evidence type="ECO:0000256" key="1">
    <source>
        <dbReference type="ARBA" id="ARBA00004496"/>
    </source>
</evidence>
<comment type="similarity">
    <text evidence="21 22">In the 4th section; belongs to the type-I 3-dehydroquinase family.</text>
</comment>
<dbReference type="NCBIfam" id="TIGR01357">
    <property type="entry name" value="aroB"/>
    <property type="match status" value="1"/>
</dbReference>
<feature type="binding site" evidence="21">
    <location>
        <position position="186"/>
    </location>
    <ligand>
        <name>NAD(+)</name>
        <dbReference type="ChEBI" id="CHEBI:57540"/>
    </ligand>
</feature>
<comment type="pathway">
    <text evidence="3 21 22">Metabolic intermediate biosynthesis; chorismate biosynthesis; chorismate from D-erythrose 4-phosphate and phosphoenolpyruvate: step 5/7.</text>
</comment>
<dbReference type="PROSITE" id="PS01028">
    <property type="entry name" value="DEHYDROQUINASE_I"/>
    <property type="match status" value="1"/>
</dbReference>
<feature type="binding site" evidence="21">
    <location>
        <position position="349"/>
    </location>
    <ligand>
        <name>7-phospho-2-dehydro-3-deoxy-D-arabino-heptonate</name>
        <dbReference type="ChEBI" id="CHEBI:58394"/>
    </ligand>
</feature>
<evidence type="ECO:0000256" key="2">
    <source>
        <dbReference type="ARBA" id="ARBA00004811"/>
    </source>
</evidence>
<comment type="similarity">
    <text evidence="4">Belongs to the EPSP synthase family.</text>
</comment>
<dbReference type="Pfam" id="PF00275">
    <property type="entry name" value="EPSP_synthase"/>
    <property type="match status" value="1"/>
</dbReference>
<dbReference type="PANTHER" id="PTHR21090:SF5">
    <property type="entry name" value="PENTAFUNCTIONAL AROM POLYPEPTIDE"/>
    <property type="match status" value="1"/>
</dbReference>
<comment type="pathway">
    <text evidence="21 22">Metabolic intermediate biosynthesis; chorismate biosynthesis; chorismate from D-erythrose 4-phosphate and phosphoenolpyruvate: step 2/7.</text>
</comment>
<dbReference type="FunFam" id="3.40.50.300:FF:001256">
    <property type="entry name" value="Pentafunctional AROM polypeptide"/>
    <property type="match status" value="1"/>
</dbReference>
<feature type="binding site" evidence="21">
    <location>
        <position position="280"/>
    </location>
    <ligand>
        <name>7-phospho-2-dehydro-3-deoxy-D-arabino-heptonate</name>
        <dbReference type="ChEBI" id="CHEBI:58394"/>
    </ligand>
</feature>
<evidence type="ECO:0000256" key="9">
    <source>
        <dbReference type="ARBA" id="ARBA00022741"/>
    </source>
</evidence>
<keyword evidence="15 21" id="KW-0057">Aromatic amino acid biosynthesis</keyword>
<evidence type="ECO:0000256" key="14">
    <source>
        <dbReference type="ARBA" id="ARBA00023002"/>
    </source>
</evidence>
<comment type="caution">
    <text evidence="21">Lacks conserved residue(s) required for the propagation of feature annotation.</text>
</comment>
<dbReference type="NCBIfam" id="TIGR01093">
    <property type="entry name" value="aroD"/>
    <property type="match status" value="1"/>
</dbReference>
<evidence type="ECO:0000259" key="26">
    <source>
        <dbReference type="Pfam" id="PF24621"/>
    </source>
</evidence>
<comment type="cofactor">
    <cofactor evidence="21 22">
        <name>Zn(2+)</name>
        <dbReference type="ChEBI" id="CHEBI:29105"/>
    </cofactor>
    <text evidence="21 22">Binds 2 Zn(2+) ions per subunit.</text>
</comment>
<dbReference type="InterPro" id="IPR018508">
    <property type="entry name" value="3-dehydroquinate_DH_AS"/>
</dbReference>
<dbReference type="InterPro" id="IPR013792">
    <property type="entry name" value="RNA3'P_cycl/enolpyr_Trfase_a/b"/>
</dbReference>
<keyword evidence="12 21" id="KW-0067">ATP-binding</keyword>
<feature type="binding site" evidence="21">
    <location>
        <begin position="257"/>
        <end position="261"/>
    </location>
    <ligand>
        <name>7-phospho-2-dehydro-3-deoxy-D-arabino-heptonate</name>
        <dbReference type="ChEBI" id="CHEBI:58394"/>
    </ligand>
</feature>
<dbReference type="SUPFAM" id="SSF53223">
    <property type="entry name" value="Aminoacid dehydrogenase-like, N-terminal domain"/>
    <property type="match status" value="1"/>
</dbReference>
<feature type="domain" description="Enolpyruvate transferase" evidence="23">
    <location>
        <begin position="396"/>
        <end position="825"/>
    </location>
</feature>
<feature type="domain" description="Shikimate dehydrogenase substrate binding N-terminal" evidence="25">
    <location>
        <begin position="1280"/>
        <end position="1360"/>
    </location>
</feature>
<dbReference type="GO" id="GO:0004764">
    <property type="term" value="F:shikimate 3-dehydrogenase (NADP+) activity"/>
    <property type="evidence" value="ECO:0007669"/>
    <property type="project" value="UniProtKB-UniRule"/>
</dbReference>
<evidence type="ECO:0000256" key="13">
    <source>
        <dbReference type="ARBA" id="ARBA00022857"/>
    </source>
</evidence>
<feature type="region of interest" description="3-dehydroquinate synthase" evidence="21">
    <location>
        <begin position="1"/>
        <end position="377"/>
    </location>
</feature>
<keyword evidence="16 21" id="KW-0456">Lyase</keyword>
<feature type="domain" description="3-dehydroquinate synthase N-terminal" evidence="24">
    <location>
        <begin position="73"/>
        <end position="185"/>
    </location>
</feature>
<keyword evidence="13 21" id="KW-0521">NADP</keyword>
<evidence type="ECO:0000256" key="19">
    <source>
        <dbReference type="ARBA" id="ARBA00048567"/>
    </source>
</evidence>
<dbReference type="GO" id="GO:0008652">
    <property type="term" value="P:amino acid biosynthetic process"/>
    <property type="evidence" value="ECO:0007669"/>
    <property type="project" value="UniProtKB-KW"/>
</dbReference>
<feature type="binding site" evidence="21">
    <location>
        <position position="264"/>
    </location>
    <ligand>
        <name>Zn(2+)</name>
        <dbReference type="ChEBI" id="CHEBI:29105"/>
        <note>catalytic</note>
    </ligand>
</feature>
<keyword evidence="7 21" id="KW-0808">Transferase</keyword>
<feature type="active site" description="Proton acceptor; for 3-dehydroquinate synthase activity" evidence="21">
    <location>
        <position position="268"/>
    </location>
</feature>
<accession>A0A168B6L2</accession>
<dbReference type="InterPro" id="IPR023000">
    <property type="entry name" value="Shikimate_kinase_CS"/>
</dbReference>
<feature type="binding site" evidence="21">
    <location>
        <position position="280"/>
    </location>
    <ligand>
        <name>Zn(2+)</name>
        <dbReference type="ChEBI" id="CHEBI:29105"/>
        <note>catalytic</note>
    </ligand>
</feature>
<dbReference type="InterPro" id="IPR030960">
    <property type="entry name" value="DHQS/DOIS_N"/>
</dbReference>
<dbReference type="InterPro" id="IPR027417">
    <property type="entry name" value="P-loop_NTPase"/>
</dbReference>
<comment type="subcellular location">
    <subcellularLocation>
        <location evidence="1 21 22">Cytoplasm</location>
    </subcellularLocation>
</comment>
<dbReference type="EC" id="4.2.3.4" evidence="21"/>
<dbReference type="SUPFAM" id="SSF51735">
    <property type="entry name" value="NAD(P)-binding Rossmann-fold domains"/>
    <property type="match status" value="1"/>
</dbReference>
<dbReference type="HAMAP" id="MF_00210">
    <property type="entry name" value="EPSP_synth"/>
    <property type="match status" value="1"/>
</dbReference>
<protein>
    <recommendedName>
        <fullName evidence="21">Pentafunctional AROM polypeptide</fullName>
    </recommendedName>
    <domain>
        <recommendedName>
            <fullName evidence="21">3-dehydroquinate synthase</fullName>
            <shortName evidence="21">DHQS</shortName>
            <ecNumber evidence="21">4.2.3.4</ecNumber>
        </recommendedName>
    </domain>
    <domain>
        <recommendedName>
            <fullName evidence="21">3-phosphoshikimate 1-carboxyvinyltransferase</fullName>
            <ecNumber evidence="21">2.5.1.19</ecNumber>
        </recommendedName>
        <alternativeName>
            <fullName evidence="21">5-enolpyruvylshikimate-3-phosphate synthase</fullName>
            <shortName evidence="21">EPSP synthase</shortName>
            <shortName evidence="21">EPSPS</shortName>
        </alternativeName>
    </domain>
    <domain>
        <recommendedName>
            <fullName evidence="21">Shikimate kinase</fullName>
            <shortName evidence="21">SK</shortName>
            <ecNumber evidence="21">2.7.1.71</ecNumber>
        </recommendedName>
    </domain>
    <domain>
        <recommendedName>
            <fullName evidence="21">3-dehydroquinate dehydratase</fullName>
            <shortName evidence="21">3-dehydroquinase</shortName>
            <ecNumber evidence="21">4.2.1.10</ecNumber>
        </recommendedName>
    </domain>
    <domain>
        <recommendedName>
            <fullName evidence="21">Shikimate dehydrogenase</fullName>
            <ecNumber evidence="21">1.1.1.25</ecNumber>
        </recommendedName>
    </domain>
</protein>
<evidence type="ECO:0000259" key="23">
    <source>
        <dbReference type="Pfam" id="PF00275"/>
    </source>
</evidence>
<evidence type="ECO:0000256" key="7">
    <source>
        <dbReference type="ARBA" id="ARBA00022679"/>
    </source>
</evidence>
<dbReference type="InterPro" id="IPR010110">
    <property type="entry name" value="Shikimate_DH_AroM-type"/>
</dbReference>
<dbReference type="EC" id="2.5.1.19" evidence="21"/>
<proteinExistence type="inferred from homology"/>
<comment type="catalytic activity">
    <reaction evidence="18">
        <text>3-phosphoshikimate + phosphoenolpyruvate = 5-O-(1-carboxyvinyl)-3-phosphoshikimate + phosphate</text>
        <dbReference type="Rhea" id="RHEA:21256"/>
        <dbReference type="ChEBI" id="CHEBI:43474"/>
        <dbReference type="ChEBI" id="CHEBI:57701"/>
        <dbReference type="ChEBI" id="CHEBI:58702"/>
        <dbReference type="ChEBI" id="CHEBI:145989"/>
        <dbReference type="EC" id="2.5.1.19"/>
    </reaction>
    <physiologicalReaction direction="left-to-right" evidence="18">
        <dbReference type="Rhea" id="RHEA:21257"/>
    </physiologicalReaction>
</comment>
<comment type="caution">
    <text evidence="27">The sequence shown here is derived from an EMBL/GenBank/DDBJ whole genome shotgun (WGS) entry which is preliminary data.</text>
</comment>
<keyword evidence="6 21" id="KW-0028">Amino-acid biosynthesis</keyword>
<reference evidence="27 28" key="1">
    <citation type="journal article" date="2016" name="Genome Biol. Evol.">
        <title>Divergent and convergent evolution of fungal pathogenicity.</title>
        <authorList>
            <person name="Shang Y."/>
            <person name="Xiao G."/>
            <person name="Zheng P."/>
            <person name="Cen K."/>
            <person name="Zhan S."/>
            <person name="Wang C."/>
        </authorList>
    </citation>
    <scope>NUCLEOTIDE SEQUENCE [LARGE SCALE GENOMIC DNA]</scope>
    <source>
        <strain evidence="27 28">RCEF 2490</strain>
    </source>
</reference>
<feature type="binding site" evidence="21">
    <location>
        <position position="264"/>
    </location>
    <ligand>
        <name>7-phospho-2-dehydro-3-deoxy-D-arabino-heptonate</name>
        <dbReference type="ChEBI" id="CHEBI:58394"/>
    </ligand>
</feature>
<comment type="pathway">
    <text evidence="2 21 22">Metabolic intermediate biosynthesis; chorismate biosynthesis; chorismate from D-erythrose 4-phosphate and phosphoenolpyruvate: step 6/7.</text>
</comment>
<dbReference type="SUPFAM" id="SSF55205">
    <property type="entry name" value="EPT/RTPC-like"/>
    <property type="match status" value="1"/>
</dbReference>
<feature type="region of interest" description="Shikimate dehydrogenase" evidence="21">
    <location>
        <begin position="1275"/>
        <end position="1568"/>
    </location>
</feature>
<organism evidence="27 28">
    <name type="scientific">Moelleriella libera RCEF 2490</name>
    <dbReference type="NCBI Taxonomy" id="1081109"/>
    <lineage>
        <taxon>Eukaryota</taxon>
        <taxon>Fungi</taxon>
        <taxon>Dikarya</taxon>
        <taxon>Ascomycota</taxon>
        <taxon>Pezizomycotina</taxon>
        <taxon>Sordariomycetes</taxon>
        <taxon>Hypocreomycetidae</taxon>
        <taxon>Hypocreales</taxon>
        <taxon>Clavicipitaceae</taxon>
        <taxon>Moelleriella</taxon>
    </lineage>
</organism>
<dbReference type="GO" id="GO:0003866">
    <property type="term" value="F:3-phosphoshikimate 1-carboxyvinyltransferase activity"/>
    <property type="evidence" value="ECO:0007669"/>
    <property type="project" value="UniProtKB-UniRule"/>
</dbReference>
<gene>
    <name evidence="27" type="ORF">AAL_04980</name>
</gene>
<dbReference type="InterPro" id="IPR013708">
    <property type="entry name" value="Shikimate_DH-bd_N"/>
</dbReference>
<evidence type="ECO:0000256" key="12">
    <source>
        <dbReference type="ARBA" id="ARBA00022840"/>
    </source>
</evidence>
<feature type="binding site" evidence="21">
    <location>
        <position position="115"/>
    </location>
    <ligand>
        <name>NAD(+)</name>
        <dbReference type="ChEBI" id="CHEBI:57540"/>
    </ligand>
</feature>
<dbReference type="CDD" id="cd08195">
    <property type="entry name" value="DHQS"/>
    <property type="match status" value="1"/>
</dbReference>
<feature type="binding site" evidence="21">
    <location>
        <position position="243"/>
    </location>
    <ligand>
        <name>7-phospho-2-dehydro-3-deoxy-D-arabino-heptonate</name>
        <dbReference type="ChEBI" id="CHEBI:58394"/>
    </ligand>
</feature>
<dbReference type="CDD" id="cd01065">
    <property type="entry name" value="NAD_bind_Shikimate_DH"/>
    <property type="match status" value="1"/>
</dbReference>
<dbReference type="Pfam" id="PF01761">
    <property type="entry name" value="DHQ_synthase"/>
    <property type="match status" value="1"/>
</dbReference>
<dbReference type="EC" id="1.1.1.25" evidence="21"/>
<dbReference type="Pfam" id="PF01202">
    <property type="entry name" value="SKI"/>
    <property type="match status" value="1"/>
</dbReference>
<dbReference type="FunFam" id="1.20.1090.10:FF:000007">
    <property type="entry name" value="Pentafunctional AROM polypeptide"/>
    <property type="match status" value="1"/>
</dbReference>
<dbReference type="FunFam" id="3.20.20.70:FF:000135">
    <property type="entry name" value="Pentafunctional AROM polypeptide"/>
    <property type="match status" value="1"/>
</dbReference>
<dbReference type="InterPro" id="IPR023193">
    <property type="entry name" value="EPSP_synthase_CS"/>
</dbReference>
<dbReference type="NCBIfam" id="TIGR01356">
    <property type="entry name" value="aroA"/>
    <property type="match status" value="1"/>
</dbReference>
<feature type="binding site" evidence="21">
    <location>
        <position position="142"/>
    </location>
    <ligand>
        <name>7-phospho-2-dehydro-3-deoxy-D-arabino-heptonate</name>
        <dbReference type="ChEBI" id="CHEBI:58394"/>
    </ligand>
</feature>
<feature type="binding site" evidence="21">
    <location>
        <begin position="44"/>
        <end position="46"/>
    </location>
    <ligand>
        <name>NAD(+)</name>
        <dbReference type="ChEBI" id="CHEBI:57540"/>
    </ligand>
</feature>
<dbReference type="SUPFAM" id="SSF51569">
    <property type="entry name" value="Aldolase"/>
    <property type="match status" value="1"/>
</dbReference>
<feature type="active site" description="Proton acceptor; for 3-dehydroquinate synthase activity" evidence="21">
    <location>
        <position position="253"/>
    </location>
</feature>
<comment type="pathway">
    <text evidence="21 22">Metabolic intermediate biosynthesis; chorismate biosynthesis; chorismate from D-erythrose 4-phosphate and phosphoenolpyruvate: step 3/7.</text>
</comment>
<dbReference type="GO" id="GO:0046872">
    <property type="term" value="F:metal ion binding"/>
    <property type="evidence" value="ECO:0007669"/>
    <property type="project" value="UniProtKB-UniRule"/>
</dbReference>
<dbReference type="PROSITE" id="PS01128">
    <property type="entry name" value="SHIKIMATE_KINASE"/>
    <property type="match status" value="1"/>
</dbReference>
<dbReference type="PROSITE" id="PS00104">
    <property type="entry name" value="EPSP_SYNTHASE_1"/>
    <property type="match status" value="1"/>
</dbReference>
<dbReference type="Gene3D" id="3.20.20.70">
    <property type="entry name" value="Aldolase class I"/>
    <property type="match status" value="1"/>
</dbReference>
<evidence type="ECO:0000256" key="6">
    <source>
        <dbReference type="ARBA" id="ARBA00022605"/>
    </source>
</evidence>
<feature type="binding site" evidence="21">
    <location>
        <begin position="110"/>
        <end position="112"/>
    </location>
    <ligand>
        <name>NAD(+)</name>
        <dbReference type="ChEBI" id="CHEBI:57540"/>
    </ligand>
</feature>
<dbReference type="PRINTS" id="PR01100">
    <property type="entry name" value="SHIKIMTKNASE"/>
</dbReference>
<keyword evidence="28" id="KW-1185">Reference proteome</keyword>
<dbReference type="InterPro" id="IPR013785">
    <property type="entry name" value="Aldolase_TIM"/>
</dbReference>
<evidence type="ECO:0000256" key="5">
    <source>
        <dbReference type="ARBA" id="ARBA00022490"/>
    </source>
</evidence>
<dbReference type="PIRSF" id="PIRSF000514">
    <property type="entry name" value="Pentafunct_AroM"/>
    <property type="match status" value="1"/>
</dbReference>
<dbReference type="OrthoDB" id="197068at2759"/>
<evidence type="ECO:0000313" key="27">
    <source>
        <dbReference type="EMBL" id="KZZ94869.1"/>
    </source>
</evidence>
<dbReference type="Gene3D" id="3.40.50.10860">
    <property type="entry name" value="Leucine Dehydrogenase, chain A, domain 1"/>
    <property type="match status" value="1"/>
</dbReference>
<dbReference type="Gene3D" id="3.40.50.300">
    <property type="entry name" value="P-loop containing nucleotide triphosphate hydrolases"/>
    <property type="match status" value="1"/>
</dbReference>
<evidence type="ECO:0000256" key="15">
    <source>
        <dbReference type="ARBA" id="ARBA00023141"/>
    </source>
</evidence>
<feature type="binding site" evidence="21">
    <location>
        <begin position="79"/>
        <end position="82"/>
    </location>
    <ligand>
        <name>NAD(+)</name>
        <dbReference type="ChEBI" id="CHEBI:57540"/>
    </ligand>
</feature>
<dbReference type="GO" id="GO:0003856">
    <property type="term" value="F:3-dehydroquinate synthase activity"/>
    <property type="evidence" value="ECO:0007669"/>
    <property type="project" value="UniProtKB-UniRule"/>
</dbReference>
<feature type="active site" description="Schiff-base intermediate with substrate; for 3-dehydroquinate dehydratase activity" evidence="21">
    <location>
        <position position="1193"/>
    </location>
</feature>
<comment type="similarity">
    <text evidence="21">In the N-terminal section; belongs to the sugar phosphate cyclases superfamily. Dehydroquinate synthase family.</text>
</comment>
<keyword evidence="14 21" id="KW-0560">Oxidoreductase</keyword>
<dbReference type="InterPro" id="IPR001986">
    <property type="entry name" value="Enolpyruvate_Tfrase_dom"/>
</dbReference>
<evidence type="ECO:0000256" key="10">
    <source>
        <dbReference type="ARBA" id="ARBA00022777"/>
    </source>
</evidence>
<comment type="similarity">
    <text evidence="22">In the N-terminal section; belongs to the dehydroquinate synthase family.</text>
</comment>
<dbReference type="InterPro" id="IPR000623">
    <property type="entry name" value="Shikimate_kinase/TSH1"/>
</dbReference>
<feature type="domain" description="3-dehydroquinate synthase C-terminal" evidence="26">
    <location>
        <begin position="187"/>
        <end position="351"/>
    </location>
</feature>
<evidence type="ECO:0000256" key="21">
    <source>
        <dbReference type="HAMAP-Rule" id="MF_03143"/>
    </source>
</evidence>
<dbReference type="CDD" id="cd00502">
    <property type="entry name" value="DHQase_I"/>
    <property type="match status" value="1"/>
</dbReference>
<evidence type="ECO:0000256" key="18">
    <source>
        <dbReference type="ARBA" id="ARBA00044633"/>
    </source>
</evidence>
<comment type="catalytic activity">
    <reaction evidence="21 22">
        <text>3-dehydroquinate = 3-dehydroshikimate + H2O</text>
        <dbReference type="Rhea" id="RHEA:21096"/>
        <dbReference type="ChEBI" id="CHEBI:15377"/>
        <dbReference type="ChEBI" id="CHEBI:16630"/>
        <dbReference type="ChEBI" id="CHEBI:32364"/>
        <dbReference type="EC" id="4.2.1.10"/>
    </reaction>
</comment>
<keyword evidence="11 21" id="KW-0862">Zinc</keyword>
<dbReference type="PROSITE" id="PS00885">
    <property type="entry name" value="EPSP_SYNTHASE_2"/>
    <property type="match status" value="1"/>
</dbReference>
<dbReference type="Gene3D" id="3.65.10.10">
    <property type="entry name" value="Enolpyruvate transferase domain"/>
    <property type="match status" value="2"/>
</dbReference>
<dbReference type="EMBL" id="AZGY01000010">
    <property type="protein sequence ID" value="KZZ94869.1"/>
    <property type="molecule type" value="Genomic_DNA"/>
</dbReference>
<dbReference type="Gene3D" id="3.40.50.1970">
    <property type="match status" value="1"/>
</dbReference>
<keyword evidence="9 21" id="KW-0547">Nucleotide-binding</keyword>
<evidence type="ECO:0000256" key="8">
    <source>
        <dbReference type="ARBA" id="ARBA00022723"/>
    </source>
</evidence>
<dbReference type="UniPathway" id="UPA00053">
    <property type="reaction ID" value="UER00085"/>
</dbReference>
<name>A0A168B6L2_9HYPO</name>
<dbReference type="InterPro" id="IPR036968">
    <property type="entry name" value="Enolpyruvate_Tfrase_sf"/>
</dbReference>
<sequence length="1568" mass="171236">MISPQKISVLGDDSILVDYGLWPAFVASDLTEHVKSSTYVLVTDTNLHDVYVPSFRSWFESDRKGSDTRLLTYAVPPGEASKTRGTKAEIEDWMLSQQCTRDTVLIALGGGVIGDMIGYVAATFMRGVRFVQVPTTLLAMVDSSIGGKTAIDTPMGKNLIGAFWQPKRIYTDLAFLQTLPMREFTNGMAEVIKTAAIWNEEEFALLEQSAAQIGSCLQKRDPNRLLPVKDALTRMVLGSARVKAEVVSADEREDGMRNLLNFGHSIGHAIEAILTPQLLHGEAVAIGMVKEAELARFLGVLRPHAVSRLSKCIASYGLPTSLQDKRVVKLTAGKICAIDTLLEKMAVDKKNDGSKKKIVLLSRIGKTHEPRATVVTDHVIRTILSSSITIGTGVPQSLNVCVTPPGSKSISNRALVLAALGSGSCRLKNLLHSDDTEYMLSAIGQLGGASFSWREAGEVLEITGRGGRLHTSREELYIGNAGTASRFLTTILALCLPTQDVQSTVLTGNARMKLRPIGPLVDALRLNGVNVEYLEQERCLPLRVRSTQGFPGGVIELAATISSQYVSSILMAAPFARSPVTLRLVGGKPISQPYIDMTISMMRVFGVDVTRSTNEENTYHIPQGVYKNPTEYVIESDASSATYPLAIAAITGGTCEIPNIGSTSLQGDARFAVNVLQPMGCLVEQSETSTKVTGPTPGSLRAISHIDMESMTDAFLTACVLAAVANGRTQITGIANQRVKECDRIAAMISQLAKFGVECAELDDGIEIHGKSLGEIRNPAGSIDCYDDHRVAMSFSVLSIMTSGPTIIAEKECVGKTWPGWWDTLSQCFHAQLEGADLASPSVADVHKDGLMDRRSIFVIGMRGAGKTTAGRWIAQLLQWQFVDLDDELERRFGKTIPEIIRGPDGWDGFRQGELKILSDVMKNCQHGHVFSCGGGIVESSEARAMLQAYCASGGVVVLVHRNTDQVLEYLMEDKTRPAYTTNIREVYERRKSWYEMCSNYLYYSPHTVAISRGILIPEDFRQFIACISGNADHLQLVTKKPDSYFVSLTVPQIYQNSSMIQRVVVGSDAVELRADLLEDWSHDSITEQVSLLRFLSNLPIIFTVRTISQGGRFPDDDANKRRGLYRLALKLGVEYLDVEITSSDEILQEMTSHRRHTRIITSHHDPTGTLSWKNASWIPFYNRALQYGDVIKLIGLANTIEDNFELERFRNKLLVSRNTPIIAINMGEAGKLSRIMNSFLTPVSHPDLPFKAAPGQMSAFEIRHGRALIGKIKAAKFYLFGSPIAQSRSPALHNTLFMLAGLPHTYNRYETSSVENLPALLQSDEFGGASVTIPLKQDIIPLLHELTPAAKLIGAVNTIVVQPNNQESNGQCLVGDNTDWKGMVFALKEAGILGSTGSESAAVVGSGGTARSAVYALKSMGFSPIFVVGRDADKVKIMSSAFPVDFNIISVPTLEQVQDVPLSPSVMISTIPADRPIDDRVQRIVSAMASSKAVGSGTRALLEMAYKPRHTQLMQIVEDVGGWITIPGLEVLASQGWYQFEAWTGVRHLYHHARDAVIGAGGDPRQE</sequence>
<comment type="catalytic activity">
    <reaction evidence="21 22">
        <text>7-phospho-2-dehydro-3-deoxy-D-arabino-heptonate = 3-dehydroquinate + phosphate</text>
        <dbReference type="Rhea" id="RHEA:21968"/>
        <dbReference type="ChEBI" id="CHEBI:32364"/>
        <dbReference type="ChEBI" id="CHEBI:43474"/>
        <dbReference type="ChEBI" id="CHEBI:58394"/>
        <dbReference type="EC" id="4.2.3.4"/>
    </reaction>
</comment>
<comment type="similarity">
    <text evidence="21 22">In the 2nd section; belongs to the EPSP synthase family.</text>
</comment>
<dbReference type="Gene3D" id="3.40.50.720">
    <property type="entry name" value="NAD(P)-binding Rossmann-like Domain"/>
    <property type="match status" value="1"/>
</dbReference>
<dbReference type="STRING" id="1081109.A0A168B6L2"/>
<feature type="binding site" evidence="21">
    <location>
        <position position="126"/>
    </location>
    <ligand>
        <name>7-phospho-2-dehydro-3-deoxy-D-arabino-heptonate</name>
        <dbReference type="ChEBI" id="CHEBI:58394"/>
    </ligand>
</feature>
<comment type="catalytic activity">
    <reaction evidence="21 22">
        <text>shikimate + NADP(+) = 3-dehydroshikimate + NADPH + H(+)</text>
        <dbReference type="Rhea" id="RHEA:17737"/>
        <dbReference type="ChEBI" id="CHEBI:15378"/>
        <dbReference type="ChEBI" id="CHEBI:16630"/>
        <dbReference type="ChEBI" id="CHEBI:36208"/>
        <dbReference type="ChEBI" id="CHEBI:57783"/>
        <dbReference type="ChEBI" id="CHEBI:58349"/>
        <dbReference type="EC" id="1.1.1.25"/>
    </reaction>
</comment>
<dbReference type="Pfam" id="PF08501">
    <property type="entry name" value="Shikimate_dh_N"/>
    <property type="match status" value="1"/>
</dbReference>
<evidence type="ECO:0000256" key="22">
    <source>
        <dbReference type="PIRNR" id="PIRNR000514"/>
    </source>
</evidence>
<feature type="active site" description="For EPSP synthase activity" evidence="21">
    <location>
        <position position="813"/>
    </location>
</feature>
<evidence type="ECO:0000256" key="4">
    <source>
        <dbReference type="ARBA" id="ARBA00009948"/>
    </source>
</evidence>
<dbReference type="Pfam" id="PF24621">
    <property type="entry name" value="DHQS_C"/>
    <property type="match status" value="1"/>
</dbReference>
<feature type="binding site" evidence="21">
    <location>
        <position position="190"/>
    </location>
    <ligand>
        <name>Zn(2+)</name>
        <dbReference type="ChEBI" id="CHEBI:29105"/>
        <note>catalytic</note>
    </ligand>
</feature>
<comment type="function">
    <text evidence="20 21 22">The AROM polypeptide catalyzes 5 consecutive enzymatic reactions in prechorismate polyaromatic amino acid biosynthesis.</text>
</comment>
<dbReference type="InterPro" id="IPR016037">
    <property type="entry name" value="DHQ_synth_AroB"/>
</dbReference>
<dbReference type="InterPro" id="IPR031322">
    <property type="entry name" value="Shikimate/glucono_kinase"/>
</dbReference>
<evidence type="ECO:0000313" key="28">
    <source>
        <dbReference type="Proteomes" id="UP000078544"/>
    </source>
</evidence>